<proteinExistence type="predicted"/>
<gene>
    <name evidence="2" type="ORF">G3M58_03635</name>
</gene>
<evidence type="ECO:0000313" key="2">
    <source>
        <dbReference type="EMBL" id="NEE05518.1"/>
    </source>
</evidence>
<feature type="region of interest" description="Disordered" evidence="1">
    <location>
        <begin position="1"/>
        <end position="56"/>
    </location>
</feature>
<reference evidence="2" key="1">
    <citation type="submission" date="2020-01" db="EMBL/GenBank/DDBJ databases">
        <title>Insect and environment-associated Actinomycetes.</title>
        <authorList>
            <person name="Currrie C."/>
            <person name="Chevrette M."/>
            <person name="Carlson C."/>
            <person name="Stubbendieck R."/>
            <person name="Wendt-Pienkowski E."/>
        </authorList>
    </citation>
    <scope>NUCLEOTIDE SEQUENCE</scope>
    <source>
        <strain evidence="2">SID7499</strain>
    </source>
</reference>
<dbReference type="AlphaFoldDB" id="A0A6G3WJ47"/>
<organism evidence="2">
    <name type="scientific">Streptomyces sp. SID7499</name>
    <dbReference type="NCBI Taxonomy" id="2706086"/>
    <lineage>
        <taxon>Bacteria</taxon>
        <taxon>Bacillati</taxon>
        <taxon>Actinomycetota</taxon>
        <taxon>Actinomycetes</taxon>
        <taxon>Kitasatosporales</taxon>
        <taxon>Streptomycetaceae</taxon>
        <taxon>Streptomyces</taxon>
    </lineage>
</organism>
<accession>A0A6G3WJ47</accession>
<protein>
    <submittedName>
        <fullName evidence="2">SPFH/Band 7/PHB domain protein</fullName>
    </submittedName>
</protein>
<comment type="caution">
    <text evidence="2">The sequence shown here is derived from an EMBL/GenBank/DDBJ whole genome shotgun (WGS) entry which is preliminary data.</text>
</comment>
<feature type="compositionally biased region" description="Gly residues" evidence="1">
    <location>
        <begin position="14"/>
        <end position="39"/>
    </location>
</feature>
<name>A0A6G3WJ47_9ACTN</name>
<feature type="compositionally biased region" description="Basic and acidic residues" evidence="1">
    <location>
        <begin position="47"/>
        <end position="56"/>
    </location>
</feature>
<dbReference type="EMBL" id="JAAGMN010000304">
    <property type="protein sequence ID" value="NEE05518.1"/>
    <property type="molecule type" value="Genomic_DNA"/>
</dbReference>
<evidence type="ECO:0000256" key="1">
    <source>
        <dbReference type="SAM" id="MobiDB-lite"/>
    </source>
</evidence>
<feature type="non-terminal residue" evidence="2">
    <location>
        <position position="1"/>
    </location>
</feature>
<sequence>EIGDALKGLSGAFGNLGGGMPGFNTGGDGGGNGNGGNGHGSIPAPAVERREEPPVS</sequence>